<dbReference type="Gene3D" id="3.40.50.300">
    <property type="entry name" value="P-loop containing nucleotide triphosphate hydrolases"/>
    <property type="match status" value="1"/>
</dbReference>
<dbReference type="AlphaFoldDB" id="A0A095VUY9"/>
<dbReference type="EMBL" id="AUVB01000012">
    <property type="protein sequence ID" value="KGE05145.1"/>
    <property type="molecule type" value="Genomic_DNA"/>
</dbReference>
<dbReference type="HOGENOM" id="CLU_1068457_0_0_6"/>
<evidence type="ECO:0008006" key="3">
    <source>
        <dbReference type="Google" id="ProtNLM"/>
    </source>
</evidence>
<dbReference type="InterPro" id="IPR027417">
    <property type="entry name" value="P-loop_NTPase"/>
</dbReference>
<evidence type="ECO:0000313" key="1">
    <source>
        <dbReference type="EMBL" id="KGE05145.1"/>
    </source>
</evidence>
<comment type="caution">
    <text evidence="1">The sequence shown here is derived from an EMBL/GenBank/DDBJ whole genome shotgun (WGS) entry which is preliminary data.</text>
</comment>
<protein>
    <recommendedName>
        <fullName evidence="3">Sulfotransferase family protein</fullName>
    </recommendedName>
</protein>
<reference evidence="1 2" key="1">
    <citation type="journal article" date="2014" name="Genome Announc.">
        <title>Genome Sequence of Gammaproteobacterial Pseudohaliea rubra Type Strain DSM 19751, Isolated from Coastal Seawater of the Mediterranean Sea.</title>
        <authorList>
            <person name="Spring S."/>
            <person name="Fiebig A."/>
            <person name="Riedel T."/>
            <person name="Goker M."/>
            <person name="Klenk H.P."/>
        </authorList>
    </citation>
    <scope>NUCLEOTIDE SEQUENCE [LARGE SCALE GENOMIC DNA]</scope>
    <source>
        <strain evidence="1 2">DSM 19751</strain>
    </source>
</reference>
<accession>A0A095VUY9</accession>
<organism evidence="1 2">
    <name type="scientific">Pseudohaliea rubra DSM 19751</name>
    <dbReference type="NCBI Taxonomy" id="1265313"/>
    <lineage>
        <taxon>Bacteria</taxon>
        <taxon>Pseudomonadati</taxon>
        <taxon>Pseudomonadota</taxon>
        <taxon>Gammaproteobacteria</taxon>
        <taxon>Cellvibrionales</taxon>
        <taxon>Halieaceae</taxon>
        <taxon>Pseudohaliea</taxon>
    </lineage>
</organism>
<gene>
    <name evidence="1" type="ORF">HRUBRA_00347</name>
</gene>
<proteinExistence type="predicted"/>
<sequence length="298" mass="33558">MAMTTSEQGEDAAGGERRVALCHYHIFKNSGTSFDELLAENFPGEPVAFDGPYPFSVFVQDELLKVIRNHPKATAFTSHQVRLPVPAALDIEVLPVVFLRHPLLRVRSVYEYLRRRERGSGLRRLFRFAVRSTYTSRDEERASELSFPDWVREALDGQRPIGNLSNAQTQLLGGVYGRRSLMRVRPAAAGGVEADLAQALRNLAAVELLARTEYYQQDVASFSDRLAARGIAFSYRERRPANTTARDLDKPLSERLERMSESLGDELYERLAAVNRDDLALYRRVCERLDGAVPDAVA</sequence>
<keyword evidence="2" id="KW-1185">Reference proteome</keyword>
<name>A0A095VUY9_9GAMM</name>
<dbReference type="STRING" id="1265313.HRUBRA_00347"/>
<evidence type="ECO:0000313" key="2">
    <source>
        <dbReference type="Proteomes" id="UP000029640"/>
    </source>
</evidence>
<dbReference type="Proteomes" id="UP000029640">
    <property type="component" value="Unassembled WGS sequence"/>
</dbReference>